<evidence type="ECO:0000256" key="1">
    <source>
        <dbReference type="SAM" id="MobiDB-lite"/>
    </source>
</evidence>
<dbReference type="SMART" id="SM00240">
    <property type="entry name" value="FHA"/>
    <property type="match status" value="1"/>
</dbReference>
<proteinExistence type="predicted"/>
<evidence type="ECO:0000259" key="2">
    <source>
        <dbReference type="PROSITE" id="PS50006"/>
    </source>
</evidence>
<name>A0A6A0ADB0_HAELA</name>
<accession>A0A6A0ADB0</accession>
<dbReference type="Gene3D" id="2.60.200.20">
    <property type="match status" value="1"/>
</dbReference>
<evidence type="ECO:0000313" key="3">
    <source>
        <dbReference type="EMBL" id="GFH30313.1"/>
    </source>
</evidence>
<dbReference type="SUPFAM" id="SSF49879">
    <property type="entry name" value="SMAD/FHA domain"/>
    <property type="match status" value="1"/>
</dbReference>
<gene>
    <name evidence="3" type="ORF">HaLaN_29144</name>
</gene>
<dbReference type="Pfam" id="PF00498">
    <property type="entry name" value="FHA"/>
    <property type="match status" value="1"/>
</dbReference>
<keyword evidence="4" id="KW-1185">Reference proteome</keyword>
<evidence type="ECO:0000313" key="4">
    <source>
        <dbReference type="Proteomes" id="UP000485058"/>
    </source>
</evidence>
<reference evidence="3 4" key="1">
    <citation type="submission" date="2020-02" db="EMBL/GenBank/DDBJ databases">
        <title>Draft genome sequence of Haematococcus lacustris strain NIES-144.</title>
        <authorList>
            <person name="Morimoto D."/>
            <person name="Nakagawa S."/>
            <person name="Yoshida T."/>
            <person name="Sawayama S."/>
        </authorList>
    </citation>
    <scope>NUCLEOTIDE SEQUENCE [LARGE SCALE GENOMIC DNA]</scope>
    <source>
        <strain evidence="3 4">NIES-144</strain>
    </source>
</reference>
<comment type="caution">
    <text evidence="3">The sequence shown here is derived from an EMBL/GenBank/DDBJ whole genome shotgun (WGS) entry which is preliminary data.</text>
</comment>
<protein>
    <recommendedName>
        <fullName evidence="2">FHA domain-containing protein</fullName>
    </recommendedName>
</protein>
<feature type="region of interest" description="Disordered" evidence="1">
    <location>
        <begin position="356"/>
        <end position="409"/>
    </location>
</feature>
<dbReference type="PANTHER" id="PTHR23308">
    <property type="entry name" value="NUCLEAR INHIBITOR OF PROTEIN PHOSPHATASE-1"/>
    <property type="match status" value="1"/>
</dbReference>
<dbReference type="InterPro" id="IPR050923">
    <property type="entry name" value="Cell_Proc_Reg/RNA_Proc"/>
</dbReference>
<sequence length="409" mass="42907">MNCKRLFCSLAASAFAFVLNALFFCRKRKKHNPRYSSPVPSPEQEALLGNEPLTSAVLHAAGHLRGSPPTAHSLADSLGLSVDATQLEASAVASCHEDPCSRVDKPIIDAVQPFPKPGISPVTELDVQPLLLQLSAGSGDMLGEDSSTCSPAAMEHLQDLLDVELGPPKFHVPKPTSPAVPSLATHSILDIADSLAPAVTGPEHQPYGLQQAMQLVSELAPPPVNLPDAAQLEGDSAQKLATVAGGLCKPHLRLEVLSGPATGRILDSLDIQTELRIGRFPDAALSLSEDPEVSGQHAVVRFCQQPGAAHWELVDVGSLNGTSLNGTAIGKDNRKPGVPQPLSEGDIITVGSSTRLSVSCQPSHLPPGPPSGSLPHPLMSMADHQHTPQHQQPASGAARPWWAMHSAGD</sequence>
<dbReference type="InterPro" id="IPR008984">
    <property type="entry name" value="SMAD_FHA_dom_sf"/>
</dbReference>
<organism evidence="3 4">
    <name type="scientific">Haematococcus lacustris</name>
    <name type="common">Green alga</name>
    <name type="synonym">Haematococcus pluvialis</name>
    <dbReference type="NCBI Taxonomy" id="44745"/>
    <lineage>
        <taxon>Eukaryota</taxon>
        <taxon>Viridiplantae</taxon>
        <taxon>Chlorophyta</taxon>
        <taxon>core chlorophytes</taxon>
        <taxon>Chlorophyceae</taxon>
        <taxon>CS clade</taxon>
        <taxon>Chlamydomonadales</taxon>
        <taxon>Haematococcaceae</taxon>
        <taxon>Haematococcus</taxon>
    </lineage>
</organism>
<feature type="region of interest" description="Disordered" evidence="1">
    <location>
        <begin position="327"/>
        <end position="346"/>
    </location>
</feature>
<dbReference type="AlphaFoldDB" id="A0A6A0ADB0"/>
<dbReference type="EMBL" id="BLLF01004827">
    <property type="protein sequence ID" value="GFH30313.1"/>
    <property type="molecule type" value="Genomic_DNA"/>
</dbReference>
<dbReference type="InterPro" id="IPR000253">
    <property type="entry name" value="FHA_dom"/>
</dbReference>
<dbReference type="Proteomes" id="UP000485058">
    <property type="component" value="Unassembled WGS sequence"/>
</dbReference>
<dbReference type="PROSITE" id="PS50006">
    <property type="entry name" value="FHA_DOMAIN"/>
    <property type="match status" value="1"/>
</dbReference>
<feature type="domain" description="FHA" evidence="2">
    <location>
        <begin position="275"/>
        <end position="329"/>
    </location>
</feature>